<dbReference type="PIRSF" id="PIRSF000368">
    <property type="entry name" value="NrdG"/>
    <property type="match status" value="1"/>
</dbReference>
<keyword evidence="5" id="KW-0004">4Fe-4S</keyword>
<dbReference type="RefSeq" id="WP_249333173.1">
    <property type="nucleotide sequence ID" value="NZ_JACRSY010000019.1"/>
</dbReference>
<dbReference type="Pfam" id="PF13353">
    <property type="entry name" value="Fer4_12"/>
    <property type="match status" value="1"/>
</dbReference>
<evidence type="ECO:0000313" key="14">
    <source>
        <dbReference type="Proteomes" id="UP000655830"/>
    </source>
</evidence>
<dbReference type="SFLD" id="SFLDG01063">
    <property type="entry name" value="activating_enzymes__group_1"/>
    <property type="match status" value="1"/>
</dbReference>
<dbReference type="SUPFAM" id="SSF102114">
    <property type="entry name" value="Radical SAM enzymes"/>
    <property type="match status" value="1"/>
</dbReference>
<comment type="catalytic activity">
    <reaction evidence="11">
        <text>glycyl-[protein] + reduced [flavodoxin] + S-adenosyl-L-methionine = glycin-2-yl radical-[protein] + semiquinone [flavodoxin] + 5'-deoxyadenosine + L-methionine + H(+)</text>
        <dbReference type="Rhea" id="RHEA:61976"/>
        <dbReference type="Rhea" id="RHEA-COMP:10622"/>
        <dbReference type="Rhea" id="RHEA-COMP:14480"/>
        <dbReference type="Rhea" id="RHEA-COMP:15993"/>
        <dbReference type="Rhea" id="RHEA-COMP:15994"/>
        <dbReference type="ChEBI" id="CHEBI:15378"/>
        <dbReference type="ChEBI" id="CHEBI:17319"/>
        <dbReference type="ChEBI" id="CHEBI:29947"/>
        <dbReference type="ChEBI" id="CHEBI:32722"/>
        <dbReference type="ChEBI" id="CHEBI:57618"/>
        <dbReference type="ChEBI" id="CHEBI:57844"/>
        <dbReference type="ChEBI" id="CHEBI:59789"/>
        <dbReference type="ChEBI" id="CHEBI:140311"/>
    </reaction>
</comment>
<evidence type="ECO:0000256" key="5">
    <source>
        <dbReference type="ARBA" id="ARBA00022485"/>
    </source>
</evidence>
<dbReference type="SFLD" id="SFLDS00029">
    <property type="entry name" value="Radical_SAM"/>
    <property type="match status" value="1"/>
</dbReference>
<dbReference type="GO" id="GO:0043365">
    <property type="term" value="F:[formate-C-acetyltransferase]-activating enzyme activity"/>
    <property type="evidence" value="ECO:0007669"/>
    <property type="project" value="InterPro"/>
</dbReference>
<evidence type="ECO:0000256" key="1">
    <source>
        <dbReference type="ARBA" id="ARBA00001966"/>
    </source>
</evidence>
<dbReference type="PROSITE" id="PS01087">
    <property type="entry name" value="RADICAL_ACTIVATING"/>
    <property type="match status" value="1"/>
</dbReference>
<keyword evidence="14" id="KW-1185">Reference proteome</keyword>
<evidence type="ECO:0000256" key="8">
    <source>
        <dbReference type="ARBA" id="ARBA00023002"/>
    </source>
</evidence>
<keyword evidence="6" id="KW-0949">S-adenosyl-L-methionine</keyword>
<dbReference type="PANTHER" id="PTHR30352:SF2">
    <property type="entry name" value="ANAEROBIC RIBONUCLEOSIDE-TRIPHOSPHATE REDUCTASE-ACTIVATING PROTEIN"/>
    <property type="match status" value="1"/>
</dbReference>
<evidence type="ECO:0000256" key="10">
    <source>
        <dbReference type="ARBA" id="ARBA00023014"/>
    </source>
</evidence>
<evidence type="ECO:0000256" key="2">
    <source>
        <dbReference type="ARBA" id="ARBA00003852"/>
    </source>
</evidence>
<proteinExistence type="inferred from homology"/>
<keyword evidence="10" id="KW-0411">Iron-sulfur</keyword>
<dbReference type="InterPro" id="IPR058240">
    <property type="entry name" value="rSAM_sf"/>
</dbReference>
<comment type="cofactor">
    <cofactor evidence="1">
        <name>[4Fe-4S] cluster</name>
        <dbReference type="ChEBI" id="CHEBI:49883"/>
    </cofactor>
</comment>
<dbReference type="CDD" id="cd01335">
    <property type="entry name" value="Radical_SAM"/>
    <property type="match status" value="1"/>
</dbReference>
<dbReference type="GO" id="GO:0051539">
    <property type="term" value="F:4 iron, 4 sulfur cluster binding"/>
    <property type="evidence" value="ECO:0007669"/>
    <property type="project" value="UniProtKB-KW"/>
</dbReference>
<dbReference type="Proteomes" id="UP000655830">
    <property type="component" value="Unassembled WGS sequence"/>
</dbReference>
<evidence type="ECO:0000256" key="4">
    <source>
        <dbReference type="ARBA" id="ARBA00014281"/>
    </source>
</evidence>
<evidence type="ECO:0000256" key="9">
    <source>
        <dbReference type="ARBA" id="ARBA00023004"/>
    </source>
</evidence>
<evidence type="ECO:0000256" key="11">
    <source>
        <dbReference type="ARBA" id="ARBA00047365"/>
    </source>
</evidence>
<dbReference type="InterPro" id="IPR001989">
    <property type="entry name" value="Radical_activat_CS"/>
</dbReference>
<keyword evidence="8 12" id="KW-0560">Oxidoreductase</keyword>
<evidence type="ECO:0000256" key="6">
    <source>
        <dbReference type="ARBA" id="ARBA00022691"/>
    </source>
</evidence>
<dbReference type="InterPro" id="IPR034457">
    <property type="entry name" value="Organic_radical-activating"/>
</dbReference>
<protein>
    <recommendedName>
        <fullName evidence="4 12">Anaerobic ribonucleoside-triphosphate reductase-activating protein</fullName>
        <ecNumber evidence="12">1.97.1.-</ecNumber>
    </recommendedName>
</protein>
<dbReference type="InterPro" id="IPR013785">
    <property type="entry name" value="Aldolase_TIM"/>
</dbReference>
<dbReference type="SFLD" id="SFLDG01066">
    <property type="entry name" value="organic_radical-activating_enz"/>
    <property type="match status" value="1"/>
</dbReference>
<comment type="caution">
    <text evidence="13">The sequence shown here is derived from an EMBL/GenBank/DDBJ whole genome shotgun (WGS) entry which is preliminary data.</text>
</comment>
<dbReference type="Gene3D" id="3.20.20.70">
    <property type="entry name" value="Aldolase class I"/>
    <property type="match status" value="1"/>
</dbReference>
<dbReference type="InterPro" id="IPR007197">
    <property type="entry name" value="rSAM"/>
</dbReference>
<gene>
    <name evidence="13" type="primary">nrdG</name>
    <name evidence="13" type="ORF">H8718_12480</name>
</gene>
<name>A0A926IEW1_9FIRM</name>
<comment type="similarity">
    <text evidence="3 12">Belongs to the organic radical-activating enzymes family.</text>
</comment>
<evidence type="ECO:0000313" key="13">
    <source>
        <dbReference type="EMBL" id="MBC8580344.1"/>
    </source>
</evidence>
<dbReference type="NCBIfam" id="TIGR02491">
    <property type="entry name" value="NrdG"/>
    <property type="match status" value="1"/>
</dbReference>
<dbReference type="SFLD" id="SFLDF00299">
    <property type="entry name" value="anaerobic_ribonucleoside-triph"/>
    <property type="match status" value="1"/>
</dbReference>
<evidence type="ECO:0000256" key="7">
    <source>
        <dbReference type="ARBA" id="ARBA00022723"/>
    </source>
</evidence>
<dbReference type="AlphaFoldDB" id="A0A926IEW1"/>
<dbReference type="GO" id="GO:0004748">
    <property type="term" value="F:ribonucleoside-diphosphate reductase activity, thioredoxin disulfide as acceptor"/>
    <property type="evidence" value="ECO:0007669"/>
    <property type="project" value="TreeGrafter"/>
</dbReference>
<keyword evidence="9" id="KW-0408">Iron</keyword>
<dbReference type="EC" id="1.97.1.-" evidence="12"/>
<dbReference type="InterPro" id="IPR012837">
    <property type="entry name" value="NrdG"/>
</dbReference>
<comment type="function">
    <text evidence="2 12">Activation of anaerobic ribonucleoside-triphosphate reductase under anaerobic conditions by generation of an organic free radical, using S-adenosylmethionine and reduced flavodoxin as cosubstrates to produce 5'-deoxy-adenosine.</text>
</comment>
<dbReference type="GO" id="GO:0046872">
    <property type="term" value="F:metal ion binding"/>
    <property type="evidence" value="ECO:0007669"/>
    <property type="project" value="UniProtKB-KW"/>
</dbReference>
<keyword evidence="7" id="KW-0479">Metal-binding</keyword>
<dbReference type="PANTHER" id="PTHR30352">
    <property type="entry name" value="PYRUVATE FORMATE-LYASE-ACTIVATING ENZYME"/>
    <property type="match status" value="1"/>
</dbReference>
<dbReference type="EMBL" id="JACRSY010000019">
    <property type="protein sequence ID" value="MBC8580344.1"/>
    <property type="molecule type" value="Genomic_DNA"/>
</dbReference>
<evidence type="ECO:0000256" key="3">
    <source>
        <dbReference type="ARBA" id="ARBA00009777"/>
    </source>
</evidence>
<reference evidence="13" key="1">
    <citation type="submission" date="2020-08" db="EMBL/GenBank/DDBJ databases">
        <title>Genome public.</title>
        <authorList>
            <person name="Liu C."/>
            <person name="Sun Q."/>
        </authorList>
    </citation>
    <scope>NUCLEOTIDE SEQUENCE</scope>
    <source>
        <strain evidence="13">NSJ-12</strain>
    </source>
</reference>
<sequence length="166" mass="19171">MHYAQMRKYDVANGIGIRSTLFVSGCTHQCPGCFNTDYREFDYGTPWTKEAEDTFLSYIKDENVHGVTILGGEPMQQTKDDDLLNLLRRIKQETNETIWIYSGYTYEEILKEPKRRQILELCDVLVDGRFVEALKDLKLRFRGSSNQNIIDVQASLTSGEKVLLTF</sequence>
<organism evidence="13 14">
    <name type="scientific">Zhenhengia yiwuensis</name>
    <dbReference type="NCBI Taxonomy" id="2763666"/>
    <lineage>
        <taxon>Bacteria</taxon>
        <taxon>Bacillati</taxon>
        <taxon>Bacillota</taxon>
        <taxon>Clostridia</taxon>
        <taxon>Lachnospirales</taxon>
        <taxon>Lachnospiraceae</taxon>
        <taxon>Zhenhengia</taxon>
    </lineage>
</organism>
<evidence type="ECO:0000256" key="12">
    <source>
        <dbReference type="PIRNR" id="PIRNR000368"/>
    </source>
</evidence>
<accession>A0A926IEW1</accession>